<evidence type="ECO:0000256" key="2">
    <source>
        <dbReference type="ARBA" id="ARBA00022490"/>
    </source>
</evidence>
<comment type="pathway">
    <text evidence="8">Aminoacyl-tRNA biosynthesis; selenocysteinyl-tRNA(Sec) biosynthesis; selenocysteinyl-tRNA(Sec) from L-seryl-tRNA(Sec) (bacterial route): step 1/1.</text>
</comment>
<comment type="subcellular location">
    <subcellularLocation>
        <location evidence="8">Cytoplasm</location>
    </subcellularLocation>
</comment>
<evidence type="ECO:0000256" key="5">
    <source>
        <dbReference type="ARBA" id="ARBA00022917"/>
    </source>
</evidence>
<dbReference type="InterPro" id="IPR018319">
    <property type="entry name" value="SelA-like"/>
</dbReference>
<feature type="modified residue" description="N6-(pyridoxal phosphate)lysine" evidence="8 9">
    <location>
        <position position="299"/>
    </location>
</feature>
<evidence type="ECO:0000313" key="10">
    <source>
        <dbReference type="EMBL" id="SDH01531.1"/>
    </source>
</evidence>
<proteinExistence type="inferred from homology"/>
<gene>
    <name evidence="8" type="primary">selA</name>
    <name evidence="10" type="ORF">SAMN05192534_101325</name>
</gene>
<dbReference type="RefSeq" id="WP_091270565.1">
    <property type="nucleotide sequence ID" value="NZ_FNDK01000001.1"/>
</dbReference>
<dbReference type="GO" id="GO:0005737">
    <property type="term" value="C:cytoplasm"/>
    <property type="evidence" value="ECO:0007669"/>
    <property type="project" value="UniProtKB-SubCell"/>
</dbReference>
<dbReference type="InterPro" id="IPR004534">
    <property type="entry name" value="SelA_trans"/>
</dbReference>
<sequence length="474" mass="52715">MNEKVRQIPPVHELQKHDVFQEAVEQTGDVSIVTNWLRDEVNKLRKQFLNNHGPDVSNKQAIADYLVEQTLHKSQQFTSNRLTRVINGTGTILHTNLGRAKMSEKAVQKVALAARHYSNLEFDITNGKRGSRHDILEDLIVESTGCEAAMVVNNNAAAVYLVLKALAHDQEVVVSRGQLVEIGGSFRVSSIMEESGAQLVEVGTTNKTHPYDYEQAITEKTAMLMKVHTSNFKTIGFTREVSVEELAHIRNKHEQKLILYEDLGSGAIYDFTQHGIGEEPTVSHVLEQGADLVTFSGDKLLGGPQAGIIAGKKQWIDRLKKHQLARVLRVDKMTLAALEETLKAYVKGKEELLNIPTVKQVLESKESIEARAAAFVQKTSFKLWKPYIQEDVSKIGGGTMPEVTIATAVVCIETKPVPAHTVVEKLRTEEDPPIVARVSDEKVVLDFRTLTSEESDTVLEALQMIEKELSRKSG</sequence>
<reference evidence="10 11" key="1">
    <citation type="submission" date="2016-10" db="EMBL/GenBank/DDBJ databases">
        <authorList>
            <person name="de Groot N.N."/>
        </authorList>
    </citation>
    <scope>NUCLEOTIDE SEQUENCE [LARGE SCALE GENOMIC DNA]</scope>
    <source>
        <strain evidence="10 11">DSM 21632</strain>
    </source>
</reference>
<dbReference type="PANTHER" id="PTHR32328">
    <property type="entry name" value="L-SERYL-TRNA(SEC) SELENIUM TRANSFERASE"/>
    <property type="match status" value="1"/>
</dbReference>
<dbReference type="AlphaFoldDB" id="A0A1G7YYL8"/>
<comment type="catalytic activity">
    <reaction evidence="8">
        <text>L-seryl-tRNA(Sec) + selenophosphate + H(+) = L-selenocysteinyl-tRNA(Sec) + phosphate</text>
        <dbReference type="Rhea" id="RHEA:22728"/>
        <dbReference type="Rhea" id="RHEA-COMP:9742"/>
        <dbReference type="Rhea" id="RHEA-COMP:9743"/>
        <dbReference type="ChEBI" id="CHEBI:15378"/>
        <dbReference type="ChEBI" id="CHEBI:16144"/>
        <dbReference type="ChEBI" id="CHEBI:43474"/>
        <dbReference type="ChEBI" id="CHEBI:78533"/>
        <dbReference type="ChEBI" id="CHEBI:78573"/>
        <dbReference type="EC" id="2.9.1.1"/>
    </reaction>
</comment>
<evidence type="ECO:0000313" key="11">
    <source>
        <dbReference type="Proteomes" id="UP000199163"/>
    </source>
</evidence>
<dbReference type="EMBL" id="FNDK01000001">
    <property type="protein sequence ID" value="SDH01531.1"/>
    <property type="molecule type" value="Genomic_DNA"/>
</dbReference>
<keyword evidence="5 8" id="KW-0648">Protein biosynthesis</keyword>
<evidence type="ECO:0000256" key="1">
    <source>
        <dbReference type="ARBA" id="ARBA00001933"/>
    </source>
</evidence>
<dbReference type="GO" id="GO:0004125">
    <property type="term" value="F:L-seryl-tRNA(Sec) selenium transferase activity"/>
    <property type="evidence" value="ECO:0007669"/>
    <property type="project" value="UniProtKB-UniRule"/>
</dbReference>
<dbReference type="SUPFAM" id="SSF53383">
    <property type="entry name" value="PLP-dependent transferases"/>
    <property type="match status" value="1"/>
</dbReference>
<keyword evidence="11" id="KW-1185">Reference proteome</keyword>
<dbReference type="Pfam" id="PF03841">
    <property type="entry name" value="SelA"/>
    <property type="match status" value="1"/>
</dbReference>
<comment type="function">
    <text evidence="8">Converts seryl-tRNA(Sec) to selenocysteinyl-tRNA(Sec) required for selenoprotein biosynthesis.</text>
</comment>
<dbReference type="STRING" id="568899.SAMN05192534_101325"/>
<dbReference type="GO" id="GO:0001717">
    <property type="term" value="P:conversion of seryl-tRNAsec to selenocys-tRNAsec"/>
    <property type="evidence" value="ECO:0007669"/>
    <property type="project" value="UniProtKB-UniRule"/>
</dbReference>
<dbReference type="OrthoDB" id="9787096at2"/>
<accession>A0A1G7YYL8</accession>
<evidence type="ECO:0000256" key="8">
    <source>
        <dbReference type="HAMAP-Rule" id="MF_00423"/>
    </source>
</evidence>
<evidence type="ECO:0000256" key="3">
    <source>
        <dbReference type="ARBA" id="ARBA00022679"/>
    </source>
</evidence>
<dbReference type="UniPathway" id="UPA00906">
    <property type="reaction ID" value="UER00896"/>
</dbReference>
<evidence type="ECO:0000256" key="7">
    <source>
        <dbReference type="ARBA" id="ARBA00044507"/>
    </source>
</evidence>
<dbReference type="Gene3D" id="3.40.640.10">
    <property type="entry name" value="Type I PLP-dependent aspartate aminotransferase-like (Major domain)"/>
    <property type="match status" value="1"/>
</dbReference>
<evidence type="ECO:0000256" key="4">
    <source>
        <dbReference type="ARBA" id="ARBA00022898"/>
    </source>
</evidence>
<protein>
    <recommendedName>
        <fullName evidence="8">L-seryl-tRNA(Sec) selenium transferase</fullName>
        <ecNumber evidence="8">2.9.1.1</ecNumber>
    </recommendedName>
    <alternativeName>
        <fullName evidence="8">Selenocysteine synthase</fullName>
        <shortName evidence="8">Sec synthase</shortName>
    </alternativeName>
    <alternativeName>
        <fullName evidence="8">Selenocysteinyl-tRNA(Sec) synthase</fullName>
    </alternativeName>
</protein>
<dbReference type="NCBIfam" id="TIGR00474">
    <property type="entry name" value="selA"/>
    <property type="match status" value="1"/>
</dbReference>
<organism evidence="10 11">
    <name type="scientific">Alteribacillus persepolensis</name>
    <dbReference type="NCBI Taxonomy" id="568899"/>
    <lineage>
        <taxon>Bacteria</taxon>
        <taxon>Bacillati</taxon>
        <taxon>Bacillota</taxon>
        <taxon>Bacilli</taxon>
        <taxon>Bacillales</taxon>
        <taxon>Bacillaceae</taxon>
        <taxon>Alteribacillus</taxon>
    </lineage>
</organism>
<dbReference type="EC" id="2.9.1.1" evidence="8"/>
<keyword evidence="6 8" id="KW-0711">Selenium</keyword>
<keyword evidence="4 8" id="KW-0663">Pyridoxal phosphate</keyword>
<name>A0A1G7YYL8_9BACI</name>
<dbReference type="InterPro" id="IPR015424">
    <property type="entry name" value="PyrdxlP-dep_Trfase"/>
</dbReference>
<dbReference type="GO" id="GO:0001514">
    <property type="term" value="P:selenocysteine incorporation"/>
    <property type="evidence" value="ECO:0007669"/>
    <property type="project" value="UniProtKB-UniRule"/>
</dbReference>
<comment type="cofactor">
    <cofactor evidence="1 8 9">
        <name>pyridoxal 5'-phosphate</name>
        <dbReference type="ChEBI" id="CHEBI:597326"/>
    </cofactor>
</comment>
<dbReference type="Proteomes" id="UP000199163">
    <property type="component" value="Unassembled WGS sequence"/>
</dbReference>
<dbReference type="PANTHER" id="PTHR32328:SF0">
    <property type="entry name" value="L-SERYL-TRNA(SEC) SELENIUM TRANSFERASE"/>
    <property type="match status" value="1"/>
</dbReference>
<keyword evidence="2 8" id="KW-0963">Cytoplasm</keyword>
<dbReference type="InterPro" id="IPR015421">
    <property type="entry name" value="PyrdxlP-dep_Trfase_major"/>
</dbReference>
<dbReference type="Gene3D" id="3.90.1150.180">
    <property type="match status" value="1"/>
</dbReference>
<evidence type="ECO:0000256" key="9">
    <source>
        <dbReference type="PIRSR" id="PIRSR618319-50"/>
    </source>
</evidence>
<evidence type="ECO:0000256" key="6">
    <source>
        <dbReference type="ARBA" id="ARBA00023266"/>
    </source>
</evidence>
<keyword evidence="3 8" id="KW-0808">Transferase</keyword>
<dbReference type="HAMAP" id="MF_00423">
    <property type="entry name" value="SelA"/>
    <property type="match status" value="1"/>
</dbReference>
<comment type="similarity">
    <text evidence="7 8">Belongs to the SelA family.</text>
</comment>